<reference evidence="13 14" key="1">
    <citation type="submission" date="2019-04" db="EMBL/GenBank/DDBJ databases">
        <title>High contiguity whole genome sequence and gene annotation resource for two Venturia nashicola isolates.</title>
        <authorList>
            <person name="Prokchorchik M."/>
            <person name="Won K."/>
            <person name="Lee Y."/>
            <person name="Choi E.D."/>
            <person name="Segonzac C."/>
            <person name="Sohn K.H."/>
        </authorList>
    </citation>
    <scope>NUCLEOTIDE SEQUENCE [LARGE SCALE GENOMIC DNA]</scope>
    <source>
        <strain evidence="13 14">PRI2</strain>
    </source>
</reference>
<dbReference type="EMBL" id="SNSC02000011">
    <property type="protein sequence ID" value="TID20073.1"/>
    <property type="molecule type" value="Genomic_DNA"/>
</dbReference>
<organism evidence="13 14">
    <name type="scientific">Venturia nashicola</name>
    <dbReference type="NCBI Taxonomy" id="86259"/>
    <lineage>
        <taxon>Eukaryota</taxon>
        <taxon>Fungi</taxon>
        <taxon>Dikarya</taxon>
        <taxon>Ascomycota</taxon>
        <taxon>Pezizomycotina</taxon>
        <taxon>Dothideomycetes</taxon>
        <taxon>Pleosporomycetidae</taxon>
        <taxon>Venturiales</taxon>
        <taxon>Venturiaceae</taxon>
        <taxon>Venturia</taxon>
    </lineage>
</organism>
<dbReference type="GO" id="GO:0016705">
    <property type="term" value="F:oxidoreductase activity, acting on paired donors, with incorporation or reduction of molecular oxygen"/>
    <property type="evidence" value="ECO:0007669"/>
    <property type="project" value="InterPro"/>
</dbReference>
<evidence type="ECO:0000256" key="9">
    <source>
        <dbReference type="ARBA" id="ARBA00023004"/>
    </source>
</evidence>
<evidence type="ECO:0000256" key="8">
    <source>
        <dbReference type="ARBA" id="ARBA00023002"/>
    </source>
</evidence>
<evidence type="ECO:0000256" key="4">
    <source>
        <dbReference type="ARBA" id="ARBA00022617"/>
    </source>
</evidence>
<comment type="caution">
    <text evidence="13">The sequence shown here is derived from an EMBL/GenBank/DDBJ whole genome shotgun (WGS) entry which is preliminary data.</text>
</comment>
<evidence type="ECO:0000256" key="1">
    <source>
        <dbReference type="ARBA" id="ARBA00001971"/>
    </source>
</evidence>
<feature type="signal peptide" evidence="12">
    <location>
        <begin position="1"/>
        <end position="22"/>
    </location>
</feature>
<comment type="cofactor">
    <cofactor evidence="1">
        <name>heme</name>
        <dbReference type="ChEBI" id="CHEBI:30413"/>
    </cofactor>
</comment>
<keyword evidence="4" id="KW-0349">Heme</keyword>
<keyword evidence="10" id="KW-0503">Monooxygenase</keyword>
<keyword evidence="12" id="KW-0732">Signal</keyword>
<evidence type="ECO:0000256" key="11">
    <source>
        <dbReference type="ARBA" id="ARBA00023136"/>
    </source>
</evidence>
<evidence type="ECO:0000256" key="7">
    <source>
        <dbReference type="ARBA" id="ARBA00022989"/>
    </source>
</evidence>
<evidence type="ECO:0000256" key="2">
    <source>
        <dbReference type="ARBA" id="ARBA00004370"/>
    </source>
</evidence>
<dbReference type="InterPro" id="IPR001128">
    <property type="entry name" value="Cyt_P450"/>
</dbReference>
<keyword evidence="11" id="KW-0472">Membrane</keyword>
<sequence length="504" mass="57083">MLFIVLLCLLVVTWWRWGIRQAWKRQKPSYRLSAAGKTLRLYKTSFAGLRYVLAGPKIVSDLYNTNSRDPFAIPTCDLNYHVYVSSETHIRELNNASIYDLSFNAAMQEKFHHEYTIMGFRYDDDKDPNSSVAVRTLKGILRPQLPTFTEALQSVARQILQIEVTANPKKVDSGWSVCKITDLSKLLCKRMNNVTIVGQELGLNKDFIKLAARYVEDAALVGELLGMCPKFLKPLFGRLGMRISNADANLSRLIHQEITQRLAKTNSATKHKDCLQFLFEAARTPEQRDPLRITQQTMGFLFAAAHQLPMFLSFALYELSLRPKLVEALKQEAAGLDVTDIDSARDGAQLLDSFLREVARTHPLSAISIVRRTMKPLTLSDGLHVPVGNWIGIPQNGILGDESFYRNADCFQADRFVMSQDSPDSNQDGVRRFTFPDLSFPFWGSIKQSCPGRFYVSMVVKMVLITILSEYEIEPVDKDLQSTWTFGPHMLPSSSLSIRIRAVE</sequence>
<feature type="chain" id="PRO_5021257791" evidence="12">
    <location>
        <begin position="23"/>
        <end position="504"/>
    </location>
</feature>
<dbReference type="GO" id="GO:0016020">
    <property type="term" value="C:membrane"/>
    <property type="evidence" value="ECO:0007669"/>
    <property type="project" value="UniProtKB-SubCell"/>
</dbReference>
<dbReference type="PANTHER" id="PTHR46206:SF5">
    <property type="entry name" value="P450, PUTATIVE (EUROFUNG)-RELATED"/>
    <property type="match status" value="1"/>
</dbReference>
<evidence type="ECO:0000256" key="6">
    <source>
        <dbReference type="ARBA" id="ARBA00022723"/>
    </source>
</evidence>
<dbReference type="GO" id="GO:0005506">
    <property type="term" value="F:iron ion binding"/>
    <property type="evidence" value="ECO:0007669"/>
    <property type="project" value="InterPro"/>
</dbReference>
<evidence type="ECO:0000256" key="10">
    <source>
        <dbReference type="ARBA" id="ARBA00023033"/>
    </source>
</evidence>
<keyword evidence="14" id="KW-1185">Reference proteome</keyword>
<evidence type="ECO:0000313" key="14">
    <source>
        <dbReference type="Proteomes" id="UP000298493"/>
    </source>
</evidence>
<protein>
    <submittedName>
        <fullName evidence="13">Cytochrome P450</fullName>
    </submittedName>
</protein>
<accession>A0A4Z1P1M7</accession>
<evidence type="ECO:0000256" key="3">
    <source>
        <dbReference type="ARBA" id="ARBA00010617"/>
    </source>
</evidence>
<dbReference type="PANTHER" id="PTHR46206">
    <property type="entry name" value="CYTOCHROME P450"/>
    <property type="match status" value="1"/>
</dbReference>
<keyword evidence="7" id="KW-1133">Transmembrane helix</keyword>
<comment type="subcellular location">
    <subcellularLocation>
        <location evidence="2">Membrane</location>
    </subcellularLocation>
</comment>
<keyword evidence="8" id="KW-0560">Oxidoreductase</keyword>
<keyword evidence="6" id="KW-0479">Metal-binding</keyword>
<dbReference type="CDD" id="cd11041">
    <property type="entry name" value="CYP503A1-like"/>
    <property type="match status" value="1"/>
</dbReference>
<dbReference type="GO" id="GO:0020037">
    <property type="term" value="F:heme binding"/>
    <property type="evidence" value="ECO:0007669"/>
    <property type="project" value="InterPro"/>
</dbReference>
<proteinExistence type="inferred from homology"/>
<dbReference type="SUPFAM" id="SSF48264">
    <property type="entry name" value="Cytochrome P450"/>
    <property type="match status" value="1"/>
</dbReference>
<dbReference type="STRING" id="86259.A0A4Z1P1M7"/>
<keyword evidence="9" id="KW-0408">Iron</keyword>
<dbReference type="Gene3D" id="1.10.630.10">
    <property type="entry name" value="Cytochrome P450"/>
    <property type="match status" value="1"/>
</dbReference>
<dbReference type="AlphaFoldDB" id="A0A4Z1P1M7"/>
<dbReference type="Proteomes" id="UP000298493">
    <property type="component" value="Unassembled WGS sequence"/>
</dbReference>
<dbReference type="Pfam" id="PF00067">
    <property type="entry name" value="p450"/>
    <property type="match status" value="1"/>
</dbReference>
<gene>
    <name evidence="13" type="ORF">E6O75_ATG07533</name>
</gene>
<dbReference type="GO" id="GO:0004497">
    <property type="term" value="F:monooxygenase activity"/>
    <property type="evidence" value="ECO:0007669"/>
    <property type="project" value="UniProtKB-KW"/>
</dbReference>
<dbReference type="InterPro" id="IPR036396">
    <property type="entry name" value="Cyt_P450_sf"/>
</dbReference>
<name>A0A4Z1P1M7_9PEZI</name>
<keyword evidence="5" id="KW-0812">Transmembrane</keyword>
<evidence type="ECO:0000256" key="12">
    <source>
        <dbReference type="SAM" id="SignalP"/>
    </source>
</evidence>
<evidence type="ECO:0000313" key="13">
    <source>
        <dbReference type="EMBL" id="TID20073.1"/>
    </source>
</evidence>
<comment type="similarity">
    <text evidence="3">Belongs to the cytochrome P450 family.</text>
</comment>
<evidence type="ECO:0000256" key="5">
    <source>
        <dbReference type="ARBA" id="ARBA00022692"/>
    </source>
</evidence>